<proteinExistence type="predicted"/>
<gene>
    <name evidence="1" type="ORF">ASZ90_008019</name>
</gene>
<comment type="caution">
    <text evidence="1">The sequence shown here is derived from an EMBL/GenBank/DDBJ whole genome shotgun (WGS) entry which is preliminary data.</text>
</comment>
<sequence length="44" mass="5282">MRDFEMTQKLITTQSLRGNDRFYHTGFFANLLFTLFHEASPSRR</sequence>
<name>A0A0W8FMR8_9ZZZZ</name>
<protein>
    <submittedName>
        <fullName evidence="1">Uncharacterized protein</fullName>
    </submittedName>
</protein>
<dbReference type="AlphaFoldDB" id="A0A0W8FMR8"/>
<reference evidence="1" key="1">
    <citation type="journal article" date="2015" name="Proc. Natl. Acad. Sci. U.S.A.">
        <title>Networks of energetic and metabolic interactions define dynamics in microbial communities.</title>
        <authorList>
            <person name="Embree M."/>
            <person name="Liu J.K."/>
            <person name="Al-Bassam M.M."/>
            <person name="Zengler K."/>
        </authorList>
    </citation>
    <scope>NUCLEOTIDE SEQUENCE</scope>
</reference>
<evidence type="ECO:0000313" key="1">
    <source>
        <dbReference type="EMBL" id="KUG22216.1"/>
    </source>
</evidence>
<dbReference type="EMBL" id="LNQE01000978">
    <property type="protein sequence ID" value="KUG22216.1"/>
    <property type="molecule type" value="Genomic_DNA"/>
</dbReference>
<accession>A0A0W8FMR8</accession>
<organism evidence="1">
    <name type="scientific">hydrocarbon metagenome</name>
    <dbReference type="NCBI Taxonomy" id="938273"/>
    <lineage>
        <taxon>unclassified sequences</taxon>
        <taxon>metagenomes</taxon>
        <taxon>ecological metagenomes</taxon>
    </lineage>
</organism>